<name>A0ABR8J3M8_9NOST</name>
<sequence>MTINTLSNKNTFSTRIAMIYSNLRQYPSYTTIYSPAWETRRRGDGETRRRGDGGTRGRGENEE</sequence>
<accession>A0ABR8J3M8</accession>
<dbReference type="Proteomes" id="UP000660381">
    <property type="component" value="Unassembled WGS sequence"/>
</dbReference>
<feature type="compositionally biased region" description="Basic and acidic residues" evidence="1">
    <location>
        <begin position="38"/>
        <end position="63"/>
    </location>
</feature>
<dbReference type="RefSeq" id="WP_190907105.1">
    <property type="nucleotide sequence ID" value="NZ_JACJTQ010000018.1"/>
</dbReference>
<gene>
    <name evidence="2" type="ORF">H6G68_13475</name>
</gene>
<keyword evidence="3" id="KW-1185">Reference proteome</keyword>
<proteinExistence type="predicted"/>
<evidence type="ECO:0000313" key="3">
    <source>
        <dbReference type="Proteomes" id="UP000660381"/>
    </source>
</evidence>
<organism evidence="2 3">
    <name type="scientific">Anabaena catenula FACHB-362</name>
    <dbReference type="NCBI Taxonomy" id="2692877"/>
    <lineage>
        <taxon>Bacteria</taxon>
        <taxon>Bacillati</taxon>
        <taxon>Cyanobacteriota</taxon>
        <taxon>Cyanophyceae</taxon>
        <taxon>Nostocales</taxon>
        <taxon>Nostocaceae</taxon>
        <taxon>Anabaena</taxon>
    </lineage>
</organism>
<comment type="caution">
    <text evidence="2">The sequence shown here is derived from an EMBL/GenBank/DDBJ whole genome shotgun (WGS) entry which is preliminary data.</text>
</comment>
<dbReference type="EMBL" id="JACJTQ010000018">
    <property type="protein sequence ID" value="MBD2692755.1"/>
    <property type="molecule type" value="Genomic_DNA"/>
</dbReference>
<reference evidence="2 3" key="1">
    <citation type="journal article" date="2020" name="ISME J.">
        <title>Comparative genomics reveals insights into cyanobacterial evolution and habitat adaptation.</title>
        <authorList>
            <person name="Chen M.Y."/>
            <person name="Teng W.K."/>
            <person name="Zhao L."/>
            <person name="Hu C.X."/>
            <person name="Zhou Y.K."/>
            <person name="Han B.P."/>
            <person name="Song L.R."/>
            <person name="Shu W.S."/>
        </authorList>
    </citation>
    <scope>NUCLEOTIDE SEQUENCE [LARGE SCALE GENOMIC DNA]</scope>
    <source>
        <strain evidence="2 3">FACHB-362</strain>
    </source>
</reference>
<protein>
    <submittedName>
        <fullName evidence="2">Uncharacterized protein</fullName>
    </submittedName>
</protein>
<evidence type="ECO:0000313" key="2">
    <source>
        <dbReference type="EMBL" id="MBD2692755.1"/>
    </source>
</evidence>
<evidence type="ECO:0000256" key="1">
    <source>
        <dbReference type="SAM" id="MobiDB-lite"/>
    </source>
</evidence>
<feature type="region of interest" description="Disordered" evidence="1">
    <location>
        <begin position="36"/>
        <end position="63"/>
    </location>
</feature>